<keyword evidence="1" id="KW-0175">Coiled coil</keyword>
<dbReference type="VEuPathDB" id="FungiDB:VP01_1442g4"/>
<evidence type="ECO:0000256" key="1">
    <source>
        <dbReference type="SAM" id="Coils"/>
    </source>
</evidence>
<name>A0A0L6VK59_9BASI</name>
<dbReference type="AlphaFoldDB" id="A0A0L6VK59"/>
<feature type="coiled-coil region" evidence="1">
    <location>
        <begin position="27"/>
        <end position="68"/>
    </location>
</feature>
<dbReference type="STRING" id="27349.A0A0L6VK59"/>
<dbReference type="Proteomes" id="UP000037035">
    <property type="component" value="Unassembled WGS sequence"/>
</dbReference>
<keyword evidence="3" id="KW-1185">Reference proteome</keyword>
<comment type="caution">
    <text evidence="2">The sequence shown here is derived from an EMBL/GenBank/DDBJ whole genome shotgun (WGS) entry which is preliminary data.</text>
</comment>
<reference evidence="2 3" key="1">
    <citation type="submission" date="2015-08" db="EMBL/GenBank/DDBJ databases">
        <title>Next Generation Sequencing and Analysis of the Genome of Puccinia sorghi L Schw, the Causal Agent of Maize Common Rust.</title>
        <authorList>
            <person name="Rochi L."/>
            <person name="Burguener G."/>
            <person name="Darino M."/>
            <person name="Turjanski A."/>
            <person name="Kreff E."/>
            <person name="Dieguez M.J."/>
            <person name="Sacco F."/>
        </authorList>
    </citation>
    <scope>NUCLEOTIDE SEQUENCE [LARGE SCALE GENOMIC DNA]</scope>
    <source>
        <strain evidence="2 3">RO10H11247</strain>
    </source>
</reference>
<evidence type="ECO:0000313" key="2">
    <source>
        <dbReference type="EMBL" id="KNZ61166.1"/>
    </source>
</evidence>
<sequence length="128" mass="14640">MDLLEPAAVMDLSEPAAMLDFSEPAVMDSVELELEANKDRSRKLLQELQNLENICAQKNDRLVHKQRKPNTMIKPEVCNLICENVIQNGMSLAQARKMFKVSQCQIQRIKFEDPNAIKVNKKPGRFTK</sequence>
<accession>A0A0L6VK59</accession>
<organism evidence="2 3">
    <name type="scientific">Puccinia sorghi</name>
    <dbReference type="NCBI Taxonomy" id="27349"/>
    <lineage>
        <taxon>Eukaryota</taxon>
        <taxon>Fungi</taxon>
        <taxon>Dikarya</taxon>
        <taxon>Basidiomycota</taxon>
        <taxon>Pucciniomycotina</taxon>
        <taxon>Pucciniomycetes</taxon>
        <taxon>Pucciniales</taxon>
        <taxon>Pucciniaceae</taxon>
        <taxon>Puccinia</taxon>
    </lineage>
</organism>
<dbReference type="EMBL" id="LAVV01004921">
    <property type="protein sequence ID" value="KNZ61166.1"/>
    <property type="molecule type" value="Genomic_DNA"/>
</dbReference>
<protein>
    <submittedName>
        <fullName evidence="2">Uncharacterized protein</fullName>
    </submittedName>
</protein>
<proteinExistence type="predicted"/>
<dbReference type="OrthoDB" id="10584989at2759"/>
<gene>
    <name evidence="2" type="ORF">VP01_1442g4</name>
</gene>
<evidence type="ECO:0000313" key="3">
    <source>
        <dbReference type="Proteomes" id="UP000037035"/>
    </source>
</evidence>